<reference evidence="2" key="1">
    <citation type="submission" date="2020-03" db="EMBL/GenBank/DDBJ databases">
        <title>A high-quality chromosome-level genome assembly of a woody plant with both climbing and erect habits, Rhamnella rubrinervis.</title>
        <authorList>
            <person name="Lu Z."/>
            <person name="Yang Y."/>
            <person name="Zhu X."/>
            <person name="Sun Y."/>
        </authorList>
    </citation>
    <scope>NUCLEOTIDE SEQUENCE</scope>
    <source>
        <strain evidence="2">BYM</strain>
        <tissue evidence="2">Leaf</tissue>
    </source>
</reference>
<gene>
    <name evidence="2" type="ORF">FNV43_RR27041</name>
</gene>
<evidence type="ECO:0000313" key="2">
    <source>
        <dbReference type="EMBL" id="KAF3432301.1"/>
    </source>
</evidence>
<dbReference type="Proteomes" id="UP000796880">
    <property type="component" value="Unassembled WGS sequence"/>
</dbReference>
<evidence type="ECO:0000313" key="3">
    <source>
        <dbReference type="Proteomes" id="UP000796880"/>
    </source>
</evidence>
<proteinExistence type="predicted"/>
<accession>A0A8K0DP73</accession>
<comment type="caution">
    <text evidence="2">The sequence shown here is derived from an EMBL/GenBank/DDBJ whole genome shotgun (WGS) entry which is preliminary data.</text>
</comment>
<dbReference type="EMBL" id="VOIH02000012">
    <property type="protein sequence ID" value="KAF3432301.1"/>
    <property type="molecule type" value="Genomic_DNA"/>
</dbReference>
<organism evidence="2 3">
    <name type="scientific">Rhamnella rubrinervis</name>
    <dbReference type="NCBI Taxonomy" id="2594499"/>
    <lineage>
        <taxon>Eukaryota</taxon>
        <taxon>Viridiplantae</taxon>
        <taxon>Streptophyta</taxon>
        <taxon>Embryophyta</taxon>
        <taxon>Tracheophyta</taxon>
        <taxon>Spermatophyta</taxon>
        <taxon>Magnoliopsida</taxon>
        <taxon>eudicotyledons</taxon>
        <taxon>Gunneridae</taxon>
        <taxon>Pentapetalae</taxon>
        <taxon>rosids</taxon>
        <taxon>fabids</taxon>
        <taxon>Rosales</taxon>
        <taxon>Rhamnaceae</taxon>
        <taxon>rhamnoid group</taxon>
        <taxon>Rhamneae</taxon>
        <taxon>Rhamnella</taxon>
    </lineage>
</organism>
<sequence>MQSNGSKTEKGTHEMDRRGRGCTNAGSAVLHEIKDKWRNITLSMERQATEALGLLNSAGDKIVLKAVPEDKTGGEKIVEKAVSEDQTGLDLLNSAGDKMKAVPEDKTGGEKIVEKAVSEDQTGLDLLNFAGDKMKAVPEDKTGGEKIVEKAISEDQTGLDLLYSAVVAVADGNVASKAEDITENVPLARQSRSASRNYSRRGPGQCLYSLLNNFNVSGTTFILSPAELRSRLVWSSDTFSTSFHPILSSYSLHLVTSRVERSSCLQLLNLFSFCLDLQLLSPAARVPLQLPIISAADWMCIFELREVIVKKEMEAMSSENRNEDIEGRAEEKKASEEKKR</sequence>
<protein>
    <submittedName>
        <fullName evidence="2">Uncharacterized protein</fullName>
    </submittedName>
</protein>
<feature type="region of interest" description="Disordered" evidence="1">
    <location>
        <begin position="1"/>
        <end position="26"/>
    </location>
</feature>
<name>A0A8K0DP73_9ROSA</name>
<dbReference type="AlphaFoldDB" id="A0A8K0DP73"/>
<feature type="compositionally biased region" description="Basic and acidic residues" evidence="1">
    <location>
        <begin position="7"/>
        <end position="19"/>
    </location>
</feature>
<evidence type="ECO:0000256" key="1">
    <source>
        <dbReference type="SAM" id="MobiDB-lite"/>
    </source>
</evidence>
<feature type="region of interest" description="Disordered" evidence="1">
    <location>
        <begin position="316"/>
        <end position="340"/>
    </location>
</feature>
<keyword evidence="3" id="KW-1185">Reference proteome</keyword>